<dbReference type="PROSITE" id="PS00065">
    <property type="entry name" value="D_2_HYDROXYACID_DH_1"/>
    <property type="match status" value="1"/>
</dbReference>
<gene>
    <name evidence="8" type="ORF">OCV65_08720</name>
</gene>
<dbReference type="PANTHER" id="PTHR42789">
    <property type="entry name" value="D-ISOMER SPECIFIC 2-HYDROXYACID DEHYDROGENASE FAMILY PROTEIN (AFU_ORTHOLOGUE AFUA_6G10090)"/>
    <property type="match status" value="1"/>
</dbReference>
<dbReference type="Gene3D" id="3.40.50.720">
    <property type="entry name" value="NAD(P)-binding Rossmann-like Domain"/>
    <property type="match status" value="2"/>
</dbReference>
<feature type="domain" description="D-isomer specific 2-hydroxyacid dehydrogenase catalytic" evidence="6">
    <location>
        <begin position="32"/>
        <end position="305"/>
    </location>
</feature>
<dbReference type="InterPro" id="IPR006140">
    <property type="entry name" value="D-isomer_DH_NAD-bd"/>
</dbReference>
<dbReference type="EMBL" id="JAOQJV010000010">
    <property type="protein sequence ID" value="MCU6700310.1"/>
    <property type="molecule type" value="Genomic_DNA"/>
</dbReference>
<evidence type="ECO:0000259" key="6">
    <source>
        <dbReference type="Pfam" id="PF00389"/>
    </source>
</evidence>
<dbReference type="CDD" id="cd12172">
    <property type="entry name" value="PGDH_like_2"/>
    <property type="match status" value="1"/>
</dbReference>
<evidence type="ECO:0000256" key="1">
    <source>
        <dbReference type="ARBA" id="ARBA00005854"/>
    </source>
</evidence>
<reference evidence="8 9" key="1">
    <citation type="journal article" date="2021" name="ISME Commun">
        <title>Automated analysis of genomic sequences facilitates high-throughput and comprehensive description of bacteria.</title>
        <authorList>
            <person name="Hitch T.C.A."/>
        </authorList>
    </citation>
    <scope>NUCLEOTIDE SEQUENCE [LARGE SCALE GENOMIC DNA]</scope>
    <source>
        <strain evidence="8 9">Sanger_02</strain>
    </source>
</reference>
<dbReference type="InterPro" id="IPR006139">
    <property type="entry name" value="D-isomer_2_OHA_DH_cat_dom"/>
</dbReference>
<evidence type="ECO:0000256" key="5">
    <source>
        <dbReference type="RuleBase" id="RU003719"/>
    </source>
</evidence>
<evidence type="ECO:0000259" key="7">
    <source>
        <dbReference type="Pfam" id="PF02826"/>
    </source>
</evidence>
<name>A0ABT2S6U3_9FIRM</name>
<dbReference type="InterPro" id="IPR029752">
    <property type="entry name" value="D-isomer_DH_CS1"/>
</dbReference>
<dbReference type="Pfam" id="PF02826">
    <property type="entry name" value="2-Hacid_dh_C"/>
    <property type="match status" value="1"/>
</dbReference>
<dbReference type="Proteomes" id="UP001207605">
    <property type="component" value="Unassembled WGS sequence"/>
</dbReference>
<dbReference type="SUPFAM" id="SSF51735">
    <property type="entry name" value="NAD(P)-binding Rossmann-fold domains"/>
    <property type="match status" value="1"/>
</dbReference>
<dbReference type="InterPro" id="IPR050857">
    <property type="entry name" value="D-2-hydroxyacid_DH"/>
</dbReference>
<feature type="domain" description="D-isomer specific 2-hydroxyacid dehydrogenase NAD-binding" evidence="7">
    <location>
        <begin position="111"/>
        <end position="283"/>
    </location>
</feature>
<dbReference type="RefSeq" id="WP_118383625.1">
    <property type="nucleotide sequence ID" value="NZ_JAOQJV010000010.1"/>
</dbReference>
<evidence type="ECO:0000256" key="2">
    <source>
        <dbReference type="ARBA" id="ARBA00022605"/>
    </source>
</evidence>
<comment type="similarity">
    <text evidence="1 5">Belongs to the D-isomer specific 2-hydroxyacid dehydrogenase family.</text>
</comment>
<protein>
    <submittedName>
        <fullName evidence="8">Phosphoglycerate dehydrogenase</fullName>
    </submittedName>
</protein>
<evidence type="ECO:0000256" key="3">
    <source>
        <dbReference type="ARBA" id="ARBA00023002"/>
    </source>
</evidence>
<keyword evidence="9" id="KW-1185">Reference proteome</keyword>
<dbReference type="Pfam" id="PF00389">
    <property type="entry name" value="2-Hacid_dh"/>
    <property type="match status" value="1"/>
</dbReference>
<comment type="caution">
    <text evidence="8">The sequence shown here is derived from an EMBL/GenBank/DDBJ whole genome shotgun (WGS) entry which is preliminary data.</text>
</comment>
<evidence type="ECO:0000313" key="9">
    <source>
        <dbReference type="Proteomes" id="UP001207605"/>
    </source>
</evidence>
<sequence length="311" mass="34463">MKVLITSNSFGKFDSKPRELMESLGWEVVGNRYHHIMNEEEMMGEVPGVDAIILGSDTVSKKVLEKADKLKIISRYGVGIDNIDLEEAKKRNIEVTITRNCNTEAVADYAIGLMLSVMRHISTVDKNLKAGTWQKETGINLCHKTVGVVGLGSIGRQVVKRLKGFDCKILGYDKFLDEAYCKENDITVMEPEEIFKKADIITLHVPGNPDGTPLVGEKELASMNKNTVLINTARASLVDEEALIEALAEHRIYGYGTDVFKGEPHINEKFENLDNVVLSPHTAAVSVEAINLMTNTAVDHILEYFGVKKGE</sequence>
<organism evidence="8 9">
    <name type="scientific">Dorea ammoniilytica</name>
    <dbReference type="NCBI Taxonomy" id="2981788"/>
    <lineage>
        <taxon>Bacteria</taxon>
        <taxon>Bacillati</taxon>
        <taxon>Bacillota</taxon>
        <taxon>Clostridia</taxon>
        <taxon>Lachnospirales</taxon>
        <taxon>Lachnospiraceae</taxon>
        <taxon>Dorea</taxon>
    </lineage>
</organism>
<evidence type="ECO:0000313" key="8">
    <source>
        <dbReference type="EMBL" id="MCU6700310.1"/>
    </source>
</evidence>
<dbReference type="InterPro" id="IPR036291">
    <property type="entry name" value="NAD(P)-bd_dom_sf"/>
</dbReference>
<dbReference type="SUPFAM" id="SSF52283">
    <property type="entry name" value="Formate/glycerate dehydrogenase catalytic domain-like"/>
    <property type="match status" value="1"/>
</dbReference>
<keyword evidence="2" id="KW-0028">Amino-acid biosynthesis</keyword>
<dbReference type="PANTHER" id="PTHR42789:SF1">
    <property type="entry name" value="D-ISOMER SPECIFIC 2-HYDROXYACID DEHYDROGENASE FAMILY PROTEIN (AFU_ORTHOLOGUE AFUA_6G10090)"/>
    <property type="match status" value="1"/>
</dbReference>
<keyword evidence="4" id="KW-0520">NAD</keyword>
<proteinExistence type="inferred from homology"/>
<accession>A0ABT2S6U3</accession>
<evidence type="ECO:0000256" key="4">
    <source>
        <dbReference type="ARBA" id="ARBA00023027"/>
    </source>
</evidence>
<keyword evidence="3 5" id="KW-0560">Oxidoreductase</keyword>